<dbReference type="GO" id="GO:0004399">
    <property type="term" value="F:histidinol dehydrogenase activity"/>
    <property type="evidence" value="ECO:0007669"/>
    <property type="project" value="UniProtKB-EC"/>
</dbReference>
<keyword evidence="4" id="KW-0862">Zinc</keyword>
<comment type="similarity">
    <text evidence="2">Belongs to the histidinol dehydrogenase family.</text>
</comment>
<dbReference type="PANTHER" id="PTHR21256">
    <property type="entry name" value="HISTIDINOL DEHYDROGENASE HDH"/>
    <property type="match status" value="1"/>
</dbReference>
<dbReference type="PROSITE" id="PS00611">
    <property type="entry name" value="HISOL_DEHYDROGENASE"/>
    <property type="match status" value="1"/>
</dbReference>
<dbReference type="EMBL" id="CAADRN010000262">
    <property type="protein sequence ID" value="VFU16189.1"/>
    <property type="molecule type" value="Genomic_DNA"/>
</dbReference>
<keyword evidence="5 6" id="KW-0560">Oxidoreductase</keyword>
<dbReference type="PANTHER" id="PTHR21256:SF2">
    <property type="entry name" value="HISTIDINE BIOSYNTHESIS TRIFUNCTIONAL PROTEIN"/>
    <property type="match status" value="1"/>
</dbReference>
<evidence type="ECO:0000256" key="5">
    <source>
        <dbReference type="ARBA" id="ARBA00023002"/>
    </source>
</evidence>
<evidence type="ECO:0000256" key="1">
    <source>
        <dbReference type="ARBA" id="ARBA00001947"/>
    </source>
</evidence>
<dbReference type="InterPro" id="IPR001692">
    <property type="entry name" value="Histidinol_DH_CS"/>
</dbReference>
<evidence type="ECO:0000256" key="2">
    <source>
        <dbReference type="ARBA" id="ARBA00010178"/>
    </source>
</evidence>
<gene>
    <name evidence="6" type="primary">hisD</name>
    <name evidence="6" type="ORF">SCFA_3340008</name>
</gene>
<evidence type="ECO:0000256" key="3">
    <source>
        <dbReference type="ARBA" id="ARBA00022723"/>
    </source>
</evidence>
<accession>A0A485M2A3</accession>
<reference evidence="6" key="1">
    <citation type="submission" date="2019-03" db="EMBL/GenBank/DDBJ databases">
        <authorList>
            <person name="Hao L."/>
        </authorList>
    </citation>
    <scope>NUCLEOTIDE SEQUENCE</scope>
</reference>
<dbReference type="FunFam" id="3.40.50.1980:FF:000026">
    <property type="entry name" value="Histidinol dehydrogenase"/>
    <property type="match status" value="1"/>
</dbReference>
<dbReference type="FunFam" id="3.40.50.1980:FF:000001">
    <property type="entry name" value="Histidinol dehydrogenase"/>
    <property type="match status" value="1"/>
</dbReference>
<dbReference type="Gene3D" id="3.40.50.1980">
    <property type="entry name" value="Nitrogenase molybdenum iron protein domain"/>
    <property type="match status" value="2"/>
</dbReference>
<organism evidence="6">
    <name type="scientific">anaerobic digester metagenome</name>
    <dbReference type="NCBI Taxonomy" id="1263854"/>
    <lineage>
        <taxon>unclassified sequences</taxon>
        <taxon>metagenomes</taxon>
        <taxon>ecological metagenomes</taxon>
    </lineage>
</organism>
<dbReference type="EC" id="1.1.1.23" evidence="6"/>
<dbReference type="GO" id="GO:0051287">
    <property type="term" value="F:NAD binding"/>
    <property type="evidence" value="ECO:0007669"/>
    <property type="project" value="InterPro"/>
</dbReference>
<proteinExistence type="inferred from homology"/>
<dbReference type="GO" id="GO:0046872">
    <property type="term" value="F:metal ion binding"/>
    <property type="evidence" value="ECO:0007669"/>
    <property type="project" value="UniProtKB-KW"/>
</dbReference>
<evidence type="ECO:0000313" key="6">
    <source>
        <dbReference type="EMBL" id="VFU16189.1"/>
    </source>
</evidence>
<dbReference type="GO" id="GO:0005829">
    <property type="term" value="C:cytosol"/>
    <property type="evidence" value="ECO:0007669"/>
    <property type="project" value="TreeGrafter"/>
</dbReference>
<dbReference type="GO" id="GO:0000105">
    <property type="term" value="P:L-histidine biosynthetic process"/>
    <property type="evidence" value="ECO:0007669"/>
    <property type="project" value="InterPro"/>
</dbReference>
<evidence type="ECO:0000256" key="4">
    <source>
        <dbReference type="ARBA" id="ARBA00022833"/>
    </source>
</evidence>
<dbReference type="HAMAP" id="MF_01024">
    <property type="entry name" value="HisD"/>
    <property type="match status" value="1"/>
</dbReference>
<dbReference type="SUPFAM" id="SSF53720">
    <property type="entry name" value="ALDH-like"/>
    <property type="match status" value="1"/>
</dbReference>
<name>A0A485M2A3_9ZZZZ</name>
<dbReference type="InterPro" id="IPR016161">
    <property type="entry name" value="Ald_DH/histidinol_DH"/>
</dbReference>
<dbReference type="PRINTS" id="PR00083">
    <property type="entry name" value="HOLDHDRGNASE"/>
</dbReference>
<dbReference type="Gene3D" id="1.20.5.1300">
    <property type="match status" value="1"/>
</dbReference>
<sequence length="442" mass="47520">MVVEPIIKVIESSDPLLEKILERSFLDQVQAAGLVNEVLTSVRTWGDTAVCEYTRRFGGPILLPGDLRVRDEEIEAACSLVGQDYLRSLRRALNNITAFHRKQLQQSWFETQESGAILGQLVRPLERVGIYVPGGKASYPSSVLMNAVPARVAGVKEIAMVTPPAGDGSVNPYTLAAAAEVGVREIYKIGGAQAIAALAFGTSVVPRVDKITGPGNIHVTLAKRQVYGVVDIDMLAGPSEILIIADSTADPSFVAADLLSQAEHDEMASSVLLTPCGDLAVRVQEEVAGQLSLLDRRDIIKRSLEHYGAIVITGDLEQAFELAGRFAPEHLEIMVDEPFHWLSRVKNAGAVFLGSHSPEPAGDYLAGPNHVLPTGGTARFYSPLGVEAFLKKTSLIAYTGAALEKEADAIVKLAEIEGLSAHAHAVKVRMKKYVKEKGKGDE</sequence>
<dbReference type="InterPro" id="IPR012131">
    <property type="entry name" value="Hstdl_DH"/>
</dbReference>
<dbReference type="InterPro" id="IPR022695">
    <property type="entry name" value="Histidinol_DH_monofunct"/>
</dbReference>
<dbReference type="Pfam" id="PF00815">
    <property type="entry name" value="Histidinol_dh"/>
    <property type="match status" value="1"/>
</dbReference>
<dbReference type="NCBIfam" id="TIGR00069">
    <property type="entry name" value="hisD"/>
    <property type="match status" value="1"/>
</dbReference>
<protein>
    <submittedName>
        <fullName evidence="6">Histidinol dehydrogenase</fullName>
        <ecNumber evidence="6">1.1.1.23</ecNumber>
    </submittedName>
</protein>
<dbReference type="AlphaFoldDB" id="A0A485M2A3"/>
<dbReference type="CDD" id="cd06572">
    <property type="entry name" value="Histidinol_dh"/>
    <property type="match status" value="1"/>
</dbReference>
<dbReference type="PIRSF" id="PIRSF000099">
    <property type="entry name" value="Histidinol_dh"/>
    <property type="match status" value="1"/>
</dbReference>
<comment type="cofactor">
    <cofactor evidence="1">
        <name>Zn(2+)</name>
        <dbReference type="ChEBI" id="CHEBI:29105"/>
    </cofactor>
</comment>
<keyword evidence="3" id="KW-0479">Metal-binding</keyword>